<dbReference type="Pfam" id="PF00271">
    <property type="entry name" value="Helicase_C"/>
    <property type="match status" value="1"/>
</dbReference>
<keyword evidence="3" id="KW-0378">Hydrolase</keyword>
<dbReference type="CDD" id="cd17917">
    <property type="entry name" value="DEXHc_RHA-like"/>
    <property type="match status" value="1"/>
</dbReference>
<dbReference type="InterPro" id="IPR014001">
    <property type="entry name" value="Helicase_ATP-bd"/>
</dbReference>
<reference evidence="9" key="1">
    <citation type="submission" date="2015-07" db="EMBL/GenBank/DDBJ databases">
        <authorList>
            <person name="Teixeira M.M."/>
            <person name="Souza R.C."/>
            <person name="Almeida L.G."/>
            <person name="Vicente V.A."/>
            <person name="de Hoog S."/>
            <person name="Bocca A.L."/>
            <person name="de Almeida S.R."/>
            <person name="Vasconcelos A.T."/>
            <person name="Felipe M.S."/>
        </authorList>
    </citation>
    <scope>NUCLEOTIDE SEQUENCE [LARGE SCALE GENOMIC DNA]</scope>
    <source>
        <strain evidence="9">KSF</strain>
    </source>
</reference>
<dbReference type="VEuPathDB" id="FungiDB:CLCR_07932"/>
<dbReference type="STRING" id="86049.A0A1C1CR65"/>
<dbReference type="InterPro" id="IPR027417">
    <property type="entry name" value="P-loop_NTPase"/>
</dbReference>
<feature type="region of interest" description="Disordered" evidence="5">
    <location>
        <begin position="70"/>
        <end position="121"/>
    </location>
</feature>
<organism evidence="8 9">
    <name type="scientific">Cladophialophora carrionii</name>
    <dbReference type="NCBI Taxonomy" id="86049"/>
    <lineage>
        <taxon>Eukaryota</taxon>
        <taxon>Fungi</taxon>
        <taxon>Dikarya</taxon>
        <taxon>Ascomycota</taxon>
        <taxon>Pezizomycotina</taxon>
        <taxon>Eurotiomycetes</taxon>
        <taxon>Chaetothyriomycetidae</taxon>
        <taxon>Chaetothyriales</taxon>
        <taxon>Herpotrichiellaceae</taxon>
        <taxon>Cladophialophora</taxon>
    </lineage>
</organism>
<feature type="domain" description="Helicase C-terminal" evidence="7">
    <location>
        <begin position="494"/>
        <end position="670"/>
    </location>
</feature>
<dbReference type="GO" id="GO:0016787">
    <property type="term" value="F:hydrolase activity"/>
    <property type="evidence" value="ECO:0007669"/>
    <property type="project" value="UniProtKB-KW"/>
</dbReference>
<feature type="compositionally biased region" description="Basic and acidic residues" evidence="5">
    <location>
        <begin position="103"/>
        <end position="113"/>
    </location>
</feature>
<dbReference type="AlphaFoldDB" id="A0A1C1CR65"/>
<dbReference type="PROSITE" id="PS51192">
    <property type="entry name" value="HELICASE_ATP_BIND_1"/>
    <property type="match status" value="1"/>
</dbReference>
<feature type="region of interest" description="Disordered" evidence="5">
    <location>
        <begin position="1088"/>
        <end position="1143"/>
    </location>
</feature>
<dbReference type="PROSITE" id="PS00690">
    <property type="entry name" value="DEAH_ATP_HELICASE"/>
    <property type="match status" value="1"/>
</dbReference>
<dbReference type="Pfam" id="PF04408">
    <property type="entry name" value="WHD_HA2"/>
    <property type="match status" value="1"/>
</dbReference>
<dbReference type="PANTHER" id="PTHR18934">
    <property type="entry name" value="ATP-DEPENDENT RNA HELICASE"/>
    <property type="match status" value="1"/>
</dbReference>
<dbReference type="Gene3D" id="1.20.120.1080">
    <property type="match status" value="1"/>
</dbReference>
<feature type="region of interest" description="Disordered" evidence="5">
    <location>
        <begin position="1026"/>
        <end position="1050"/>
    </location>
</feature>
<dbReference type="InterPro" id="IPR001650">
    <property type="entry name" value="Helicase_C-like"/>
</dbReference>
<dbReference type="CDD" id="cd18791">
    <property type="entry name" value="SF2_C_RHA"/>
    <property type="match status" value="1"/>
</dbReference>
<dbReference type="InterPro" id="IPR011545">
    <property type="entry name" value="DEAD/DEAH_box_helicase_dom"/>
</dbReference>
<accession>A0A1C1CR65</accession>
<dbReference type="GO" id="GO:1990904">
    <property type="term" value="C:ribonucleoprotein complex"/>
    <property type="evidence" value="ECO:0007669"/>
    <property type="project" value="UniProtKB-ARBA"/>
</dbReference>
<dbReference type="EMBL" id="LGRB01000009">
    <property type="protein sequence ID" value="OCT50996.1"/>
    <property type="molecule type" value="Genomic_DNA"/>
</dbReference>
<evidence type="ECO:0000256" key="4">
    <source>
        <dbReference type="ARBA" id="ARBA00022840"/>
    </source>
</evidence>
<feature type="domain" description="Helicase ATP-binding" evidence="6">
    <location>
        <begin position="215"/>
        <end position="390"/>
    </location>
</feature>
<dbReference type="GO" id="GO:0003724">
    <property type="term" value="F:RNA helicase activity"/>
    <property type="evidence" value="ECO:0007669"/>
    <property type="project" value="UniProtKB-EC"/>
</dbReference>
<comment type="caution">
    <text evidence="8">The sequence shown here is derived from an EMBL/GenBank/DDBJ whole genome shotgun (WGS) entry which is preliminary data.</text>
</comment>
<evidence type="ECO:0000256" key="2">
    <source>
        <dbReference type="ARBA" id="ARBA00022741"/>
    </source>
</evidence>
<dbReference type="InterPro" id="IPR048333">
    <property type="entry name" value="HA2_WH"/>
</dbReference>
<evidence type="ECO:0000313" key="9">
    <source>
        <dbReference type="Proteomes" id="UP000094526"/>
    </source>
</evidence>
<evidence type="ECO:0000259" key="6">
    <source>
        <dbReference type="PROSITE" id="PS51192"/>
    </source>
</evidence>
<dbReference type="InterPro" id="IPR007502">
    <property type="entry name" value="Helicase-assoc_dom"/>
</dbReference>
<dbReference type="Pfam" id="PF00270">
    <property type="entry name" value="DEAD"/>
    <property type="match status" value="1"/>
</dbReference>
<name>A0A1C1CR65_9EURO</name>
<dbReference type="VEuPathDB" id="FungiDB:G647_09635"/>
<dbReference type="Proteomes" id="UP000094526">
    <property type="component" value="Unassembled WGS sequence"/>
</dbReference>
<dbReference type="SMART" id="SM00487">
    <property type="entry name" value="DEXDc"/>
    <property type="match status" value="1"/>
</dbReference>
<dbReference type="PANTHER" id="PTHR18934:SF203">
    <property type="entry name" value="ATP-DEPENDENT RNA HELICASE A"/>
    <property type="match status" value="1"/>
</dbReference>
<evidence type="ECO:0000313" key="8">
    <source>
        <dbReference type="EMBL" id="OCT50996.1"/>
    </source>
</evidence>
<dbReference type="Gene3D" id="3.40.50.300">
    <property type="entry name" value="P-loop containing nucleotide triphosphate hydrolases"/>
    <property type="match status" value="2"/>
</dbReference>
<dbReference type="EC" id="3.6.4.13" evidence="1"/>
<dbReference type="InterPro" id="IPR002464">
    <property type="entry name" value="DNA/RNA_helicase_DEAH_CS"/>
</dbReference>
<feature type="compositionally biased region" description="Acidic residues" evidence="5">
    <location>
        <begin position="1101"/>
        <end position="1126"/>
    </location>
</feature>
<keyword evidence="2" id="KW-0547">Nucleotide-binding</keyword>
<evidence type="ECO:0000256" key="5">
    <source>
        <dbReference type="SAM" id="MobiDB-lite"/>
    </source>
</evidence>
<protein>
    <recommendedName>
        <fullName evidence="1">RNA helicase</fullName>
        <ecNumber evidence="1">3.6.4.13</ecNumber>
    </recommendedName>
</protein>
<dbReference type="PROSITE" id="PS51194">
    <property type="entry name" value="HELICASE_CTER"/>
    <property type="match status" value="1"/>
</dbReference>
<feature type="region of interest" description="Disordered" evidence="5">
    <location>
        <begin position="453"/>
        <end position="483"/>
    </location>
</feature>
<dbReference type="GO" id="GO:0003723">
    <property type="term" value="F:RNA binding"/>
    <property type="evidence" value="ECO:0007669"/>
    <property type="project" value="TreeGrafter"/>
</dbReference>
<dbReference type="OrthoDB" id="5600252at2759"/>
<evidence type="ECO:0000256" key="3">
    <source>
        <dbReference type="ARBA" id="ARBA00022801"/>
    </source>
</evidence>
<dbReference type="SMART" id="SM00490">
    <property type="entry name" value="HELICc"/>
    <property type="match status" value="1"/>
</dbReference>
<keyword evidence="4" id="KW-0067">ATP-binding</keyword>
<proteinExistence type="predicted"/>
<dbReference type="eggNOG" id="KOG0920">
    <property type="taxonomic scope" value="Eukaryota"/>
</dbReference>
<gene>
    <name evidence="8" type="ORF">CLCR_07932</name>
</gene>
<dbReference type="SUPFAM" id="SSF52540">
    <property type="entry name" value="P-loop containing nucleoside triphosphate hydrolases"/>
    <property type="match status" value="1"/>
</dbReference>
<evidence type="ECO:0000259" key="7">
    <source>
        <dbReference type="PROSITE" id="PS51194"/>
    </source>
</evidence>
<sequence>MTGAGRYVGSFTELQPCGARYIPRQSHNASPSRHSLAFGRLESTYVRRVGRIGAVFSQRRQSTVRPFHYGARAAQGASSPSVAPSEDDTDGANTTDVAAAEGEQEKHSAVQEKKARKRKPRAFQIEIPKVNIQSAIETMQLARSNGLTTEEVILGSSPEPAKSPGDLVSVRQNESLAARMKDAHEEARQGAEMKATLRRRKKLPLMADDTQKALLKLVDDNDVAIILAKTGSGKTTQVPQILLDDMIMSGRGPHANVLCTQPRRMAATSIAQRVAHERLHSLGSTVGYHIRNENWSPRSCGSITYCTTGILLNRLIADPERTLSAHSHIIVDEVHERNIQIDLVLSLLRNAVRASKAAGRPHPKIILMSATIDPSIFLGYFTQQTHDRPTLTADYVDVEGRHTHIENHYLPEILLDMSQEGGLQEPMYHYIQGSHPLSSRRFVEHEMQFAARRAKHASGWDDGGTRDSQQPPTSVEDDPSAGPTGPLYVGLAASVIAHIALTKPDGDILAFFPGATDMENTEQLLRSGRFVHAGLDVQNPDKIRLFKLHSLRRETNNQVFDPVPQGCRRIILATNIAETSITLPEVVYVVDTGKERNSLFDPSTLARSLPYVWISKTSSIQRRGRAGRVRNGHYYALFTKERHDSFRPMNRPEIGESDLADVALQFKAFSQHADVEDVLLDTPDPPSRPAVDNAVKQLQSLGALTDTGDITSLGRLLWQLGVHPALGKAILLGSLFGCLEPMLIIACHDPGSPLISNLELSMEKVREVKQQYLPEYETDFACIIEAFREYHAARTAGDNNLMQELRETKHVRHRAYLDMMATCDGLHHILARLGFVPTPQPGKTLFEMLPSALNAHHRNMVLVKALLINTVSAELAAWPGRQGIELCSWTVDSPMLKGLTSKFGVNEAKTNLQRRRKKYHRTPGRLMAYTYKREAPDGSGDVVFLEQASMVTPLMAILFCQTLALQDGRTLRLNRWLLLQLSAAADVPPTIAEKLAPILLELRKTIDRLISLAWLDLEMLNRAASRDDFSDGSPRPQPPPQDEKRQRRLSPKLRKVMVDAVVEMLNADAAHWSEFKARRREEIDRELERLENEKRQAAALLEDEEADMDQIDEDDAGSDAEGEDDDRPNAQSESVDHSACSSV</sequence>
<dbReference type="GO" id="GO:0005524">
    <property type="term" value="F:ATP binding"/>
    <property type="evidence" value="ECO:0007669"/>
    <property type="project" value="UniProtKB-KW"/>
</dbReference>
<evidence type="ECO:0000256" key="1">
    <source>
        <dbReference type="ARBA" id="ARBA00012552"/>
    </source>
</evidence>
<keyword evidence="9" id="KW-1185">Reference proteome</keyword>
<dbReference type="SMART" id="SM00847">
    <property type="entry name" value="HA2"/>
    <property type="match status" value="1"/>
</dbReference>
<feature type="compositionally biased region" description="Polar residues" evidence="5">
    <location>
        <begin position="1129"/>
        <end position="1143"/>
    </location>
</feature>